<proteinExistence type="inferred from homology"/>
<evidence type="ECO:0000313" key="4">
    <source>
        <dbReference type="Proteomes" id="UP001157418"/>
    </source>
</evidence>
<dbReference type="GO" id="GO:0004190">
    <property type="term" value="F:aspartic-type endopeptidase activity"/>
    <property type="evidence" value="ECO:0007669"/>
    <property type="project" value="InterPro"/>
</dbReference>
<evidence type="ECO:0000259" key="2">
    <source>
        <dbReference type="PROSITE" id="PS51767"/>
    </source>
</evidence>
<dbReference type="AlphaFoldDB" id="A0AAU9LXT7"/>
<dbReference type="InterPro" id="IPR032861">
    <property type="entry name" value="TAXi_N"/>
</dbReference>
<organism evidence="3 4">
    <name type="scientific">Lactuca virosa</name>
    <dbReference type="NCBI Taxonomy" id="75947"/>
    <lineage>
        <taxon>Eukaryota</taxon>
        <taxon>Viridiplantae</taxon>
        <taxon>Streptophyta</taxon>
        <taxon>Embryophyta</taxon>
        <taxon>Tracheophyta</taxon>
        <taxon>Spermatophyta</taxon>
        <taxon>Magnoliopsida</taxon>
        <taxon>eudicotyledons</taxon>
        <taxon>Gunneridae</taxon>
        <taxon>Pentapetalae</taxon>
        <taxon>asterids</taxon>
        <taxon>campanulids</taxon>
        <taxon>Asterales</taxon>
        <taxon>Asteraceae</taxon>
        <taxon>Cichorioideae</taxon>
        <taxon>Cichorieae</taxon>
        <taxon>Lactucinae</taxon>
        <taxon>Lactuca</taxon>
    </lineage>
</organism>
<dbReference type="Gene3D" id="2.40.70.10">
    <property type="entry name" value="Acid Proteases"/>
    <property type="match status" value="1"/>
</dbReference>
<dbReference type="EMBL" id="CAKMRJ010001112">
    <property type="protein sequence ID" value="CAH1420668.1"/>
    <property type="molecule type" value="Genomic_DNA"/>
</dbReference>
<dbReference type="InterPro" id="IPR001461">
    <property type="entry name" value="Aspartic_peptidase_A1"/>
</dbReference>
<dbReference type="PANTHER" id="PTHR13683">
    <property type="entry name" value="ASPARTYL PROTEASES"/>
    <property type="match status" value="1"/>
</dbReference>
<name>A0AAU9LXT7_9ASTR</name>
<accession>A0AAU9LXT7</accession>
<dbReference type="GO" id="GO:0006508">
    <property type="term" value="P:proteolysis"/>
    <property type="evidence" value="ECO:0007669"/>
    <property type="project" value="InterPro"/>
</dbReference>
<comment type="similarity">
    <text evidence="1">Belongs to the peptidase A1 family.</text>
</comment>
<dbReference type="InterPro" id="IPR033121">
    <property type="entry name" value="PEPTIDASE_A1"/>
</dbReference>
<keyword evidence="4" id="KW-1185">Reference proteome</keyword>
<dbReference type="SUPFAM" id="SSF50630">
    <property type="entry name" value="Acid proteases"/>
    <property type="match status" value="1"/>
</dbReference>
<dbReference type="PANTHER" id="PTHR13683:SF817">
    <property type="entry name" value="OS07G0592200 PROTEIN"/>
    <property type="match status" value="1"/>
</dbReference>
<comment type="caution">
    <text evidence="3">The sequence shown here is derived from an EMBL/GenBank/DDBJ whole genome shotgun (WGS) entry which is preliminary data.</text>
</comment>
<dbReference type="Proteomes" id="UP001157418">
    <property type="component" value="Unassembled WGS sequence"/>
</dbReference>
<reference evidence="3 4" key="1">
    <citation type="submission" date="2022-01" db="EMBL/GenBank/DDBJ databases">
        <authorList>
            <person name="Xiong W."/>
            <person name="Schranz E."/>
        </authorList>
    </citation>
    <scope>NUCLEOTIDE SEQUENCE [LARGE SCALE GENOMIC DNA]</scope>
</reference>
<protein>
    <recommendedName>
        <fullName evidence="2">Peptidase A1 domain-containing protein</fullName>
    </recommendedName>
</protein>
<dbReference type="InterPro" id="IPR021109">
    <property type="entry name" value="Peptidase_aspartic_dom_sf"/>
</dbReference>
<dbReference type="PROSITE" id="PS51767">
    <property type="entry name" value="PEPTIDASE_A1"/>
    <property type="match status" value="1"/>
</dbReference>
<evidence type="ECO:0000313" key="3">
    <source>
        <dbReference type="EMBL" id="CAH1420668.1"/>
    </source>
</evidence>
<dbReference type="Pfam" id="PF14543">
    <property type="entry name" value="TAXi_N"/>
    <property type="match status" value="1"/>
</dbReference>
<evidence type="ECO:0000256" key="1">
    <source>
        <dbReference type="ARBA" id="ARBA00007447"/>
    </source>
</evidence>
<gene>
    <name evidence="3" type="ORF">LVIROSA_LOCUS8118</name>
</gene>
<feature type="domain" description="Peptidase A1" evidence="2">
    <location>
        <begin position="1"/>
        <end position="85"/>
    </location>
</feature>
<sequence>MKDPKFDPESSTSYKPVECNIDCTCDNNKEQCIYERQYGEISSSSGVLGEDIISSGNQSDLQPQRAVFGCENRETGDFYSQHSTC</sequence>